<sequence length="350" mass="40200">MSESTNYLFAASFSTLERPTSKLLSHRFTSSIIPAGQMLSPYELTGEYEAVDFYSNKPLNLEKPKPQGGLATIKNVWTTMSFKGAVKQSGSHIKPSKAHRKYLNSLPKPEKSKYEIIRYELKPKLNFVLEPRLWYPVEHAWQIYNYDRTYLSSPQIERLEQLQRERDYALGMMRDGHRSYWSMVRDAEIGMFGESPDFGTRPKEGRFTPRLGRGRAELKSYRVERGKSARLLAADGFKRRVVVSIWDNDTRVDGAPPAENNTLAIPHIYGQVLDGNNYRGNRDPRCAVEPASAPFYNNKTQIHPQTHVEDLKGNHYPGCSRIRHSNQRSADRIPPQDQSEKEGQYGLWLC</sequence>
<dbReference type="PROSITE" id="PS00539">
    <property type="entry name" value="PYROKININ"/>
    <property type="match status" value="1"/>
</dbReference>
<evidence type="ECO:0000256" key="2">
    <source>
        <dbReference type="SAM" id="MobiDB-lite"/>
    </source>
</evidence>
<dbReference type="Proteomes" id="UP000276215">
    <property type="component" value="Unassembled WGS sequence"/>
</dbReference>
<dbReference type="InterPro" id="IPR001484">
    <property type="entry name" value="Pyrokinin_CS"/>
</dbReference>
<protein>
    <submittedName>
        <fullName evidence="3">Uncharacterized protein</fullName>
    </submittedName>
</protein>
<keyword evidence="4" id="KW-1185">Reference proteome</keyword>
<evidence type="ECO:0000256" key="1">
    <source>
        <dbReference type="ARBA" id="ARBA00007714"/>
    </source>
</evidence>
<name>A0A3N4IUI7_9PEZI</name>
<dbReference type="GO" id="GO:0005184">
    <property type="term" value="F:neuropeptide hormone activity"/>
    <property type="evidence" value="ECO:0007669"/>
    <property type="project" value="InterPro"/>
</dbReference>
<dbReference type="AlphaFoldDB" id="A0A3N4IUI7"/>
<evidence type="ECO:0000313" key="4">
    <source>
        <dbReference type="Proteomes" id="UP000276215"/>
    </source>
</evidence>
<feature type="region of interest" description="Disordered" evidence="2">
    <location>
        <begin position="309"/>
        <end position="345"/>
    </location>
</feature>
<accession>A0A3N4IUI7</accession>
<gene>
    <name evidence="3" type="ORF">L873DRAFT_652677</name>
</gene>
<organism evidence="3 4">
    <name type="scientific">Choiromyces venosus 120613-1</name>
    <dbReference type="NCBI Taxonomy" id="1336337"/>
    <lineage>
        <taxon>Eukaryota</taxon>
        <taxon>Fungi</taxon>
        <taxon>Dikarya</taxon>
        <taxon>Ascomycota</taxon>
        <taxon>Pezizomycotina</taxon>
        <taxon>Pezizomycetes</taxon>
        <taxon>Pezizales</taxon>
        <taxon>Tuberaceae</taxon>
        <taxon>Choiromyces</taxon>
    </lineage>
</organism>
<evidence type="ECO:0000313" key="3">
    <source>
        <dbReference type="EMBL" id="RPA89446.1"/>
    </source>
</evidence>
<reference evidence="3 4" key="1">
    <citation type="journal article" date="2018" name="Nat. Ecol. Evol.">
        <title>Pezizomycetes genomes reveal the molecular basis of ectomycorrhizal truffle lifestyle.</title>
        <authorList>
            <person name="Murat C."/>
            <person name="Payen T."/>
            <person name="Noel B."/>
            <person name="Kuo A."/>
            <person name="Morin E."/>
            <person name="Chen J."/>
            <person name="Kohler A."/>
            <person name="Krizsan K."/>
            <person name="Balestrini R."/>
            <person name="Da Silva C."/>
            <person name="Montanini B."/>
            <person name="Hainaut M."/>
            <person name="Levati E."/>
            <person name="Barry K.W."/>
            <person name="Belfiori B."/>
            <person name="Cichocki N."/>
            <person name="Clum A."/>
            <person name="Dockter R.B."/>
            <person name="Fauchery L."/>
            <person name="Guy J."/>
            <person name="Iotti M."/>
            <person name="Le Tacon F."/>
            <person name="Lindquist E.A."/>
            <person name="Lipzen A."/>
            <person name="Malagnac F."/>
            <person name="Mello A."/>
            <person name="Molinier V."/>
            <person name="Miyauchi S."/>
            <person name="Poulain J."/>
            <person name="Riccioni C."/>
            <person name="Rubini A."/>
            <person name="Sitrit Y."/>
            <person name="Splivallo R."/>
            <person name="Traeger S."/>
            <person name="Wang M."/>
            <person name="Zifcakova L."/>
            <person name="Wipf D."/>
            <person name="Zambonelli A."/>
            <person name="Paolocci F."/>
            <person name="Nowrousian M."/>
            <person name="Ottonello S."/>
            <person name="Baldrian P."/>
            <person name="Spatafora J.W."/>
            <person name="Henrissat B."/>
            <person name="Nagy L.G."/>
            <person name="Aury J.M."/>
            <person name="Wincker P."/>
            <person name="Grigoriev I.V."/>
            <person name="Bonfante P."/>
            <person name="Martin F.M."/>
        </authorList>
    </citation>
    <scope>NUCLEOTIDE SEQUENCE [LARGE SCALE GENOMIC DNA]</scope>
    <source>
        <strain evidence="3 4">120613-1</strain>
    </source>
</reference>
<dbReference type="OrthoDB" id="10490505at2759"/>
<comment type="similarity">
    <text evidence="1">Belongs to the pyrokinin family.</text>
</comment>
<dbReference type="EMBL" id="ML120579">
    <property type="protein sequence ID" value="RPA89446.1"/>
    <property type="molecule type" value="Genomic_DNA"/>
</dbReference>
<proteinExistence type="inferred from homology"/>